<reference evidence="1 2" key="1">
    <citation type="submission" date="2016-04" db="EMBL/GenBank/DDBJ databases">
        <title>Comparative genomics of Morganella phages MP1 and MP2 define new clades among the T4 and T7-like Viruses.</title>
        <authorList>
            <person name="Pinto G."/>
            <person name="Oliveira A."/>
            <person name="Malgorzata L."/>
            <person name="Kropinski A."/>
            <person name="Azeredo J."/>
        </authorList>
    </citation>
    <scope>NUCLEOTIDE SEQUENCE [LARGE SCALE GENOMIC DNA]</scope>
</reference>
<dbReference type="RefSeq" id="YP_009279992.1">
    <property type="nucleotide sequence ID" value="NC_031020.1"/>
</dbReference>
<evidence type="ECO:0000313" key="2">
    <source>
        <dbReference type="Proteomes" id="UP000203816"/>
    </source>
</evidence>
<dbReference type="Proteomes" id="UP000203816">
    <property type="component" value="Segment"/>
</dbReference>
<organism evidence="1 2">
    <name type="scientific">Morganella phage vB_MmoM_MP1</name>
    <dbReference type="NCBI Taxonomy" id="1852628"/>
    <lineage>
        <taxon>Viruses</taxon>
        <taxon>Duplodnaviria</taxon>
        <taxon>Heunggongvirae</taxon>
        <taxon>Uroviricota</taxon>
        <taxon>Caudoviricetes</taxon>
        <taxon>Pantevenvirales</taxon>
        <taxon>Straboviridae</taxon>
        <taxon>Gualtarvirus</taxon>
        <taxon>Gualtarvirus mp1</taxon>
    </lineage>
</organism>
<name>A0A192YAU3_9CAUD</name>
<dbReference type="EMBL" id="KX078569">
    <property type="protein sequence ID" value="ANM46603.1"/>
    <property type="molecule type" value="Genomic_DNA"/>
</dbReference>
<evidence type="ECO:0000313" key="1">
    <source>
        <dbReference type="EMBL" id="ANM46603.1"/>
    </source>
</evidence>
<dbReference type="KEGG" id="vg:29059334"/>
<sequence length="86" mass="10222">MRIIYYDGKETRKTGFVDNINALKLVFPVSNLIPDDHLHLCAVHGAIYYHETKIDGKEHFFYHWNFLSLQKEINDKLKPKFNKETL</sequence>
<accession>A0A192YAU3</accession>
<proteinExistence type="predicted"/>
<protein>
    <submittedName>
        <fullName evidence="1">Uncharacterized protein</fullName>
    </submittedName>
</protein>
<gene>
    <name evidence="1" type="ORF">MP1_gp0134</name>
</gene>
<dbReference type="GeneID" id="29059334"/>
<keyword evidence="2" id="KW-1185">Reference proteome</keyword>